<keyword evidence="3" id="KW-1185">Reference proteome</keyword>
<proteinExistence type="predicted"/>
<dbReference type="STRING" id="105559.Nwat_2813"/>
<dbReference type="eggNOG" id="COG3009">
    <property type="taxonomic scope" value="Bacteria"/>
</dbReference>
<name>D8KBC4_NITWC</name>
<dbReference type="EMBL" id="CP002086">
    <property type="protein sequence ID" value="ADJ29571.1"/>
    <property type="molecule type" value="Genomic_DNA"/>
</dbReference>
<dbReference type="KEGG" id="nwa:Nwat_2813"/>
<dbReference type="SUPFAM" id="SSF159594">
    <property type="entry name" value="XCC0632-like"/>
    <property type="match status" value="1"/>
</dbReference>
<dbReference type="Pfam" id="PF03886">
    <property type="entry name" value="ABC_trans_aux"/>
    <property type="match status" value="1"/>
</dbReference>
<evidence type="ECO:0000313" key="2">
    <source>
        <dbReference type="EMBL" id="ADJ29571.1"/>
    </source>
</evidence>
<sequence>MAAVFMLGACATTHPQPWLYSLTTATSPAPSNETHVARTALIMNPIHAAEFLQHAGIVYETAPHRLNVARQHRWADPLTVQLHQYIYNSLTRQLPAVAVYPNTGNAPLKAWQLTVEFNSFHGRFDGKALVAGGWRLRNGDGGVVAQGSFNQAIPLTEDGYEALVAALSKGLARIADSIAGAIEKLLPNQAAALQGRCKNDCFSAFPLRL</sequence>
<evidence type="ECO:0000259" key="1">
    <source>
        <dbReference type="Pfam" id="PF03886"/>
    </source>
</evidence>
<evidence type="ECO:0000313" key="3">
    <source>
        <dbReference type="Proteomes" id="UP000000393"/>
    </source>
</evidence>
<organism evidence="2 3">
    <name type="scientific">Nitrosococcus watsoni (strain C-113)</name>
    <dbReference type="NCBI Taxonomy" id="105559"/>
    <lineage>
        <taxon>Bacteria</taxon>
        <taxon>Pseudomonadati</taxon>
        <taxon>Pseudomonadota</taxon>
        <taxon>Gammaproteobacteria</taxon>
        <taxon>Chromatiales</taxon>
        <taxon>Chromatiaceae</taxon>
        <taxon>Nitrosococcus</taxon>
    </lineage>
</organism>
<accession>D8KBC4</accession>
<feature type="domain" description="ABC-type transport auxiliary lipoprotein component" evidence="1">
    <location>
        <begin position="20"/>
        <end position="179"/>
    </location>
</feature>
<dbReference type="InterPro" id="IPR005586">
    <property type="entry name" value="ABC_trans_aux"/>
</dbReference>
<reference evidence="2 3" key="1">
    <citation type="submission" date="2010-06" db="EMBL/GenBank/DDBJ databases">
        <title>Complete sequence of chromosome of Nitrosococcus watsoni C-113.</title>
        <authorList>
            <consortium name="US DOE Joint Genome Institute"/>
            <person name="Lucas S."/>
            <person name="Copeland A."/>
            <person name="Lapidus A."/>
            <person name="Cheng J.-F."/>
            <person name="Bruce D."/>
            <person name="Goodwin L."/>
            <person name="Pitluck S."/>
            <person name="Malfatti S.A."/>
            <person name="Chain P.S.G."/>
            <person name="Land M."/>
            <person name="Hauser L."/>
            <person name="Kyrpides N."/>
            <person name="Ivanova N."/>
            <person name="Cambell M.A."/>
            <person name="Heidelberg J.F."/>
            <person name="Klotz M.G."/>
            <person name="Woyke T."/>
        </authorList>
    </citation>
    <scope>NUCLEOTIDE SEQUENCE [LARGE SCALE GENOMIC DNA]</scope>
    <source>
        <strain evidence="2 3">C-113</strain>
    </source>
</reference>
<dbReference type="AlphaFoldDB" id="D8KBC4"/>
<dbReference type="HOGENOM" id="CLU_096001_3_2_6"/>
<gene>
    <name evidence="2" type="ordered locus">Nwat_2813</name>
</gene>
<protein>
    <recommendedName>
        <fullName evidence="1">ABC-type transport auxiliary lipoprotein component domain-containing protein</fullName>
    </recommendedName>
</protein>
<dbReference type="Proteomes" id="UP000000393">
    <property type="component" value="Chromosome"/>
</dbReference>
<dbReference type="Gene3D" id="3.40.50.10610">
    <property type="entry name" value="ABC-type transport auxiliary lipoprotein component"/>
    <property type="match status" value="1"/>
</dbReference>